<proteinExistence type="predicted"/>
<evidence type="ECO:0000313" key="1">
    <source>
        <dbReference type="EMBL" id="TQD47715.1"/>
    </source>
</evidence>
<reference evidence="1 2" key="1">
    <citation type="submission" date="2019-06" db="EMBL/GenBank/DDBJ databases">
        <title>Lysobacter alkalisoli sp. nov. isolated from saline soil.</title>
        <authorList>
            <person name="Sun J.-Q."/>
            <person name="Xu L."/>
        </authorList>
    </citation>
    <scope>NUCLEOTIDE SEQUENCE [LARGE SCALE GENOMIC DNA]</scope>
    <source>
        <strain evidence="1 2">JCM 31130</strain>
    </source>
</reference>
<sequence length="100" mass="10535">MVRVRQAELPVEARSDMVRLLADTGFWSMPSIEAETTAPLAKDGSQVLVEACLDGRYHLVSRISPEIEALSRGLAPLATLLDEELGGPAGAPAAAPAQNP</sequence>
<dbReference type="Proteomes" id="UP000318212">
    <property type="component" value="Unassembled WGS sequence"/>
</dbReference>
<name>A0A508AKS4_9GAMM</name>
<evidence type="ECO:0000313" key="2">
    <source>
        <dbReference type="Proteomes" id="UP000318212"/>
    </source>
</evidence>
<comment type="caution">
    <text evidence="1">The sequence shown here is derived from an EMBL/GenBank/DDBJ whole genome shotgun (WGS) entry which is preliminary data.</text>
</comment>
<gene>
    <name evidence="1" type="ORF">FKV25_05340</name>
</gene>
<keyword evidence="2" id="KW-1185">Reference proteome</keyword>
<protein>
    <submittedName>
        <fullName evidence="1">Uncharacterized protein</fullName>
    </submittedName>
</protein>
<organism evidence="1 2">
    <name type="scientific">Marilutibacter aestuarii</name>
    <dbReference type="NCBI Taxonomy" id="1706195"/>
    <lineage>
        <taxon>Bacteria</taxon>
        <taxon>Pseudomonadati</taxon>
        <taxon>Pseudomonadota</taxon>
        <taxon>Gammaproteobacteria</taxon>
        <taxon>Lysobacterales</taxon>
        <taxon>Lysobacteraceae</taxon>
        <taxon>Marilutibacter</taxon>
    </lineage>
</organism>
<dbReference type="AlphaFoldDB" id="A0A508AKS4"/>
<dbReference type="EMBL" id="VICE01000052">
    <property type="protein sequence ID" value="TQD47715.1"/>
    <property type="molecule type" value="Genomic_DNA"/>
</dbReference>
<accession>A0A508AKS4</accession>